<evidence type="ECO:0000313" key="1">
    <source>
        <dbReference type="EMBL" id="KAG5179519.1"/>
    </source>
</evidence>
<reference evidence="1" key="1">
    <citation type="submission" date="2021-02" db="EMBL/GenBank/DDBJ databases">
        <title>First Annotated Genome of the Yellow-green Alga Tribonema minus.</title>
        <authorList>
            <person name="Mahan K.M."/>
        </authorList>
    </citation>
    <scope>NUCLEOTIDE SEQUENCE</scope>
    <source>
        <strain evidence="1">UTEX B ZZ1240</strain>
    </source>
</reference>
<protein>
    <submittedName>
        <fullName evidence="1">Uncharacterized protein</fullName>
    </submittedName>
</protein>
<gene>
    <name evidence="1" type="ORF">JKP88DRAFT_247339</name>
</gene>
<evidence type="ECO:0000313" key="2">
    <source>
        <dbReference type="Proteomes" id="UP000664859"/>
    </source>
</evidence>
<keyword evidence="2" id="KW-1185">Reference proteome</keyword>
<proteinExistence type="predicted"/>
<comment type="caution">
    <text evidence="1">The sequence shown here is derived from an EMBL/GenBank/DDBJ whole genome shotgun (WGS) entry which is preliminary data.</text>
</comment>
<dbReference type="Proteomes" id="UP000664859">
    <property type="component" value="Unassembled WGS sequence"/>
</dbReference>
<name>A0A835YQU6_9STRA</name>
<sequence>MQRRKRVEAALLNGDPIMQMSAKQLKDYFNELLNQEQMLLQTKLMRGAEAGLLANKVAVLANQLELLRSSSLSPSQTGGRLMQNPSWQIDSSADVDRLLGPAPSDIFGMATELLAALQQGGSLTIDSLAEREMQAQGNSNESEWAHEEEKLHYAVGFLLRSFQVIHAGDCCWTLHDTHAPQQELEGRKGRMDYAFTTGERWWAQVLFLLKLKTKLRPQSITHKSAVGELVECARTALAHQPLERSHMFGIALSPDAIQVLSIQKSVGSALLHTDLLPFALESDSPGWHLLVRVLSAGRGAHGFIDKDPPVINLPPHRFMDFKLKDWRQLRPNAISKTLHMEPATQIWRATHPLGEQPPQHVAVKTCLRAACENEVCRVCDVTVLWFSFSFKMRTVVPTL</sequence>
<organism evidence="1 2">
    <name type="scientific">Tribonema minus</name>
    <dbReference type="NCBI Taxonomy" id="303371"/>
    <lineage>
        <taxon>Eukaryota</taxon>
        <taxon>Sar</taxon>
        <taxon>Stramenopiles</taxon>
        <taxon>Ochrophyta</taxon>
        <taxon>PX clade</taxon>
        <taxon>Xanthophyceae</taxon>
        <taxon>Tribonematales</taxon>
        <taxon>Tribonemataceae</taxon>
        <taxon>Tribonema</taxon>
    </lineage>
</organism>
<dbReference type="AlphaFoldDB" id="A0A835YQU6"/>
<accession>A0A835YQU6</accession>
<dbReference type="EMBL" id="JAFCMP010000457">
    <property type="protein sequence ID" value="KAG5179519.1"/>
    <property type="molecule type" value="Genomic_DNA"/>
</dbReference>